<evidence type="ECO:0000256" key="2">
    <source>
        <dbReference type="ARBA" id="ARBA00022729"/>
    </source>
</evidence>
<protein>
    <submittedName>
        <fullName evidence="4">Chaperone protein Skp</fullName>
    </submittedName>
</protein>
<dbReference type="SUPFAM" id="SSF111384">
    <property type="entry name" value="OmpH-like"/>
    <property type="match status" value="1"/>
</dbReference>
<proteinExistence type="inferred from homology"/>
<gene>
    <name evidence="4" type="ORF">EZS27_006857</name>
</gene>
<organism evidence="4">
    <name type="scientific">termite gut metagenome</name>
    <dbReference type="NCBI Taxonomy" id="433724"/>
    <lineage>
        <taxon>unclassified sequences</taxon>
        <taxon>metagenomes</taxon>
        <taxon>organismal metagenomes</taxon>
    </lineage>
</organism>
<dbReference type="AlphaFoldDB" id="A0A5J4SIH7"/>
<dbReference type="EMBL" id="SNRY01000164">
    <property type="protein sequence ID" value="KAA6345592.1"/>
    <property type="molecule type" value="Genomic_DNA"/>
</dbReference>
<comment type="similarity">
    <text evidence="1">Belongs to the Skp family.</text>
</comment>
<accession>A0A5J4SIH7</accession>
<keyword evidence="2" id="KW-0732">Signal</keyword>
<dbReference type="PANTHER" id="PTHR35089">
    <property type="entry name" value="CHAPERONE PROTEIN SKP"/>
    <property type="match status" value="1"/>
</dbReference>
<dbReference type="GO" id="GO:0050821">
    <property type="term" value="P:protein stabilization"/>
    <property type="evidence" value="ECO:0007669"/>
    <property type="project" value="TreeGrafter"/>
</dbReference>
<keyword evidence="3" id="KW-0175">Coiled coil</keyword>
<dbReference type="InterPro" id="IPR005632">
    <property type="entry name" value="Chaperone_Skp"/>
</dbReference>
<evidence type="ECO:0000313" key="4">
    <source>
        <dbReference type="EMBL" id="KAA6345592.1"/>
    </source>
</evidence>
<reference evidence="4" key="1">
    <citation type="submission" date="2019-03" db="EMBL/GenBank/DDBJ databases">
        <title>Single cell metagenomics reveals metabolic interactions within the superorganism composed of flagellate Streblomastix strix and complex community of Bacteroidetes bacteria on its surface.</title>
        <authorList>
            <person name="Treitli S.C."/>
            <person name="Kolisko M."/>
            <person name="Husnik F."/>
            <person name="Keeling P."/>
            <person name="Hampl V."/>
        </authorList>
    </citation>
    <scope>NUCLEOTIDE SEQUENCE</scope>
    <source>
        <strain evidence="4">STM</strain>
    </source>
</reference>
<dbReference type="PANTHER" id="PTHR35089:SF1">
    <property type="entry name" value="CHAPERONE PROTEIN SKP"/>
    <property type="match status" value="1"/>
</dbReference>
<dbReference type="SMART" id="SM00935">
    <property type="entry name" value="OmpH"/>
    <property type="match status" value="1"/>
</dbReference>
<sequence length="175" mass="20057">MKKSVFIALLLLFAINSTANAQKFALIDMEYILQHIPAYEKANKQLDQISQKYQSEVEALTQQAQSLYKEYQSKAASLSEKQRTQKEEEIVTKEKAVAELRRKYFSPEGELFKKRENIMKPIQDDIYKAVKDISELEDYSIVIDRASAAGIIFASPRIDISNEVLAQLGYYADSF</sequence>
<comment type="caution">
    <text evidence="4">The sequence shown here is derived from an EMBL/GenBank/DDBJ whole genome shotgun (WGS) entry which is preliminary data.</text>
</comment>
<dbReference type="GO" id="GO:0051082">
    <property type="term" value="F:unfolded protein binding"/>
    <property type="evidence" value="ECO:0007669"/>
    <property type="project" value="InterPro"/>
</dbReference>
<evidence type="ECO:0000256" key="3">
    <source>
        <dbReference type="SAM" id="Coils"/>
    </source>
</evidence>
<name>A0A5J4SIH7_9ZZZZ</name>
<dbReference type="Pfam" id="PF03938">
    <property type="entry name" value="OmpH"/>
    <property type="match status" value="1"/>
</dbReference>
<dbReference type="InterPro" id="IPR024930">
    <property type="entry name" value="Skp_dom_sf"/>
</dbReference>
<dbReference type="GO" id="GO:0005829">
    <property type="term" value="C:cytosol"/>
    <property type="evidence" value="ECO:0007669"/>
    <property type="project" value="TreeGrafter"/>
</dbReference>
<feature type="coiled-coil region" evidence="3">
    <location>
        <begin position="39"/>
        <end position="103"/>
    </location>
</feature>
<dbReference type="Gene3D" id="3.30.910.20">
    <property type="entry name" value="Skp domain"/>
    <property type="match status" value="1"/>
</dbReference>
<evidence type="ECO:0000256" key="1">
    <source>
        <dbReference type="ARBA" id="ARBA00009091"/>
    </source>
</evidence>